<dbReference type="InterPro" id="IPR001405">
    <property type="entry name" value="UPF0758"/>
</dbReference>
<gene>
    <name evidence="8" type="ORF">BIP78_0943</name>
</gene>
<dbReference type="PROSITE" id="PS01302">
    <property type="entry name" value="UPF0758"/>
    <property type="match status" value="1"/>
</dbReference>
<evidence type="ECO:0000256" key="3">
    <source>
        <dbReference type="ARBA" id="ARBA00022801"/>
    </source>
</evidence>
<keyword evidence="3" id="KW-0378">Hydrolase</keyword>
<keyword evidence="2" id="KW-0479">Metal-binding</keyword>
<accession>A0A410FUE5</accession>
<dbReference type="InterPro" id="IPR046778">
    <property type="entry name" value="UPF0758_N"/>
</dbReference>
<organism evidence="8 9">
    <name type="scientific">Bipolaricaulis sibiricus</name>
    <dbReference type="NCBI Taxonomy" id="2501609"/>
    <lineage>
        <taxon>Bacteria</taxon>
        <taxon>Candidatus Bipolaricaulota</taxon>
        <taxon>Candidatus Bipolaricaulia</taxon>
        <taxon>Candidatus Bipolaricaulales</taxon>
        <taxon>Candidatus Bipolaricaulaceae</taxon>
        <taxon>Candidatus Bipolaricaulis</taxon>
    </lineage>
</organism>
<comment type="similarity">
    <text evidence="6">Belongs to the UPF0758 family.</text>
</comment>
<dbReference type="Pfam" id="PF20582">
    <property type="entry name" value="UPF0758_N"/>
    <property type="match status" value="1"/>
</dbReference>
<dbReference type="PANTHER" id="PTHR30471:SF3">
    <property type="entry name" value="UPF0758 PROTEIN YEES-RELATED"/>
    <property type="match status" value="1"/>
</dbReference>
<dbReference type="GO" id="GO:0008237">
    <property type="term" value="F:metallopeptidase activity"/>
    <property type="evidence" value="ECO:0007669"/>
    <property type="project" value="UniProtKB-KW"/>
</dbReference>
<dbReference type="CDD" id="cd08071">
    <property type="entry name" value="MPN_DUF2466"/>
    <property type="match status" value="1"/>
</dbReference>
<dbReference type="Pfam" id="PF04002">
    <property type="entry name" value="RadC"/>
    <property type="match status" value="1"/>
</dbReference>
<dbReference type="InterPro" id="IPR037518">
    <property type="entry name" value="MPN"/>
</dbReference>
<feature type="domain" description="MPN" evidence="7">
    <location>
        <begin position="100"/>
        <end position="221"/>
    </location>
</feature>
<dbReference type="EMBL" id="CP034928">
    <property type="protein sequence ID" value="QAA76709.1"/>
    <property type="molecule type" value="Genomic_DNA"/>
</dbReference>
<evidence type="ECO:0000259" key="7">
    <source>
        <dbReference type="PROSITE" id="PS50249"/>
    </source>
</evidence>
<dbReference type="GO" id="GO:0006508">
    <property type="term" value="P:proteolysis"/>
    <property type="evidence" value="ECO:0007669"/>
    <property type="project" value="UniProtKB-KW"/>
</dbReference>
<dbReference type="Proteomes" id="UP000287233">
    <property type="component" value="Chromosome"/>
</dbReference>
<evidence type="ECO:0000313" key="9">
    <source>
        <dbReference type="Proteomes" id="UP000287233"/>
    </source>
</evidence>
<dbReference type="KEGG" id="bih:BIP78_0943"/>
<dbReference type="Gene3D" id="3.40.140.10">
    <property type="entry name" value="Cytidine Deaminase, domain 2"/>
    <property type="match status" value="1"/>
</dbReference>
<keyword evidence="5" id="KW-0482">Metalloprotease</keyword>
<evidence type="ECO:0000313" key="8">
    <source>
        <dbReference type="EMBL" id="QAA76709.1"/>
    </source>
</evidence>
<proteinExistence type="inferred from homology"/>
<evidence type="ECO:0000256" key="2">
    <source>
        <dbReference type="ARBA" id="ARBA00022723"/>
    </source>
</evidence>
<keyword evidence="4" id="KW-0862">Zinc</keyword>
<keyword evidence="1" id="KW-0645">Protease</keyword>
<dbReference type="InterPro" id="IPR025657">
    <property type="entry name" value="RadC_JAB"/>
</dbReference>
<dbReference type="PANTHER" id="PTHR30471">
    <property type="entry name" value="DNA REPAIR PROTEIN RADC"/>
    <property type="match status" value="1"/>
</dbReference>
<dbReference type="NCBIfam" id="NF000642">
    <property type="entry name" value="PRK00024.1"/>
    <property type="match status" value="1"/>
</dbReference>
<evidence type="ECO:0000256" key="5">
    <source>
        <dbReference type="ARBA" id="ARBA00023049"/>
    </source>
</evidence>
<reference evidence="9" key="1">
    <citation type="submission" date="2018-12" db="EMBL/GenBank/DDBJ databases">
        <title>Complete genome sequence of an uncultured bacterium of the candidate phylum Bipolaricaulota.</title>
        <authorList>
            <person name="Kadnikov V.V."/>
            <person name="Mardanov A.V."/>
            <person name="Beletsky A.V."/>
            <person name="Frank Y.A."/>
            <person name="Karnachuk O.V."/>
            <person name="Ravin N.V."/>
        </authorList>
    </citation>
    <scope>NUCLEOTIDE SEQUENCE [LARGE SCALE GENOMIC DNA]</scope>
</reference>
<protein>
    <submittedName>
        <fullName evidence="8">UPF0758 family protein</fullName>
    </submittedName>
</protein>
<dbReference type="NCBIfam" id="TIGR00608">
    <property type="entry name" value="radc"/>
    <property type="match status" value="1"/>
</dbReference>
<dbReference type="PROSITE" id="PS50249">
    <property type="entry name" value="MPN"/>
    <property type="match status" value="1"/>
</dbReference>
<evidence type="ECO:0000256" key="1">
    <source>
        <dbReference type="ARBA" id="ARBA00022670"/>
    </source>
</evidence>
<name>A0A410FUE5_BIPS1</name>
<evidence type="ECO:0000256" key="4">
    <source>
        <dbReference type="ARBA" id="ARBA00022833"/>
    </source>
</evidence>
<evidence type="ECO:0000256" key="6">
    <source>
        <dbReference type="RuleBase" id="RU003797"/>
    </source>
</evidence>
<dbReference type="AlphaFoldDB" id="A0A410FUE5"/>
<dbReference type="GO" id="GO:0046872">
    <property type="term" value="F:metal ion binding"/>
    <property type="evidence" value="ECO:0007669"/>
    <property type="project" value="UniProtKB-KW"/>
</dbReference>
<sequence length="222" mass="23963">MGPKRIKDLPEFERPREKLRARGAQALSDAELLAVLIHTGTKGKSAVELAAALLREAGPNLGRWGLAELTRFAGVGEAKACQILAALELARRHFQRGPGRIATPADALPYFATIRDRKQEHFMALTLNGAHEVIEARVVTVGLLTSSPVHPREVFADAIADRAAAVILAHNHPSGNLEPSADDLTLTRQLVEAGKILGIEVLDHLILTKTGHTSLRERGCIP</sequence>
<dbReference type="InterPro" id="IPR020891">
    <property type="entry name" value="UPF0758_CS"/>
</dbReference>